<dbReference type="GeneID" id="90073651"/>
<evidence type="ECO:0000256" key="4">
    <source>
        <dbReference type="PROSITE-ProRule" id="PRU00339"/>
    </source>
</evidence>
<evidence type="ECO:0000256" key="6">
    <source>
        <dbReference type="SAM" id="MobiDB-lite"/>
    </source>
</evidence>
<evidence type="ECO:0000256" key="5">
    <source>
        <dbReference type="SAM" id="Coils"/>
    </source>
</evidence>
<evidence type="ECO:0000256" key="2">
    <source>
        <dbReference type="ARBA" id="ARBA00022803"/>
    </source>
</evidence>
<evidence type="ECO:0000256" key="1">
    <source>
        <dbReference type="ARBA" id="ARBA00022737"/>
    </source>
</evidence>
<dbReference type="PANTHER" id="PTHR46035:SF1">
    <property type="entry name" value="TETRATRICOPEPTIDE REPEAT PROTEIN 4"/>
    <property type="match status" value="1"/>
</dbReference>
<evidence type="ECO:0000256" key="3">
    <source>
        <dbReference type="ARBA" id="ARBA00023602"/>
    </source>
</evidence>
<dbReference type="AlphaFoldDB" id="A0AAV5QM30"/>
<dbReference type="InterPro" id="IPR019734">
    <property type="entry name" value="TPR_rpt"/>
</dbReference>
<dbReference type="GO" id="GO:0006457">
    <property type="term" value="P:protein folding"/>
    <property type="evidence" value="ECO:0007669"/>
    <property type="project" value="TreeGrafter"/>
</dbReference>
<keyword evidence="2 4" id="KW-0802">TPR repeat</keyword>
<name>A0AAV5QM30_9ASCO</name>
<dbReference type="PANTHER" id="PTHR46035">
    <property type="entry name" value="TETRATRICOPEPTIDE REPEAT PROTEIN 4"/>
    <property type="match status" value="1"/>
</dbReference>
<dbReference type="InterPro" id="IPR011990">
    <property type="entry name" value="TPR-like_helical_dom_sf"/>
</dbReference>
<dbReference type="Pfam" id="PF18972">
    <property type="entry name" value="Wheel"/>
    <property type="match status" value="1"/>
</dbReference>
<keyword evidence="1" id="KW-0677">Repeat</keyword>
<dbReference type="SMART" id="SM00028">
    <property type="entry name" value="TPR"/>
    <property type="match status" value="3"/>
</dbReference>
<accession>A0AAV5QM30</accession>
<dbReference type="Pfam" id="PF00515">
    <property type="entry name" value="TPR_1"/>
    <property type="match status" value="1"/>
</dbReference>
<proteinExistence type="inferred from homology"/>
<sequence length="384" mass="44250">MPAPMLPGQSASKKSSGKLDPQLPPQLQQDKSKDMDALVAELNKTPFFMTKYDDQDGDNEALEALKALAYEGEPDEVATNFRNQGNEHYREKSYHNAIEFYTKGIDVKCGIKDIDSKLYLNRAQCNLVLKNYRKCINDCQKALQLDPALVKAYFRMAKAFLKIQKYQEAHDAVEFGLKLSPEDKEMKLILKQADDKINEAREREEKNEKEYKTFLEAMKVRGMSLVFTKDSGDNYKKFRLEDKFDIESQFIFDGIIEFPSLEYNCYIDKVGELSSIVEMLSIPYMSAPENFANHPELSIKNVQVYMETISGGLIKAGKKKTINELITLQTPQIPIIDWIVRLYVVSKDGADEFIKRWNKKERLDNRRSSNEINLRTGELVDRDN</sequence>
<organism evidence="8 9">
    <name type="scientific">Saccharomycopsis crataegensis</name>
    <dbReference type="NCBI Taxonomy" id="43959"/>
    <lineage>
        <taxon>Eukaryota</taxon>
        <taxon>Fungi</taxon>
        <taxon>Dikarya</taxon>
        <taxon>Ascomycota</taxon>
        <taxon>Saccharomycotina</taxon>
        <taxon>Saccharomycetes</taxon>
        <taxon>Saccharomycopsidaceae</taxon>
        <taxon>Saccharomycopsis</taxon>
    </lineage>
</organism>
<dbReference type="InterPro" id="IPR044059">
    <property type="entry name" value="Csn1/TTC4_wheel"/>
</dbReference>
<dbReference type="Proteomes" id="UP001360560">
    <property type="component" value="Unassembled WGS sequence"/>
</dbReference>
<keyword evidence="9" id="KW-1185">Reference proteome</keyword>
<dbReference type="GO" id="GO:0005634">
    <property type="term" value="C:nucleus"/>
    <property type="evidence" value="ECO:0007669"/>
    <property type="project" value="TreeGrafter"/>
</dbReference>
<gene>
    <name evidence="8" type="ORF">DASC09_029970</name>
</gene>
<feature type="compositionally biased region" description="Low complexity" evidence="6">
    <location>
        <begin position="19"/>
        <end position="29"/>
    </location>
</feature>
<evidence type="ECO:0000313" key="9">
    <source>
        <dbReference type="Proteomes" id="UP001360560"/>
    </source>
</evidence>
<dbReference type="RefSeq" id="XP_064852672.1">
    <property type="nucleotide sequence ID" value="XM_064996600.1"/>
</dbReference>
<comment type="caution">
    <text evidence="8">The sequence shown here is derived from an EMBL/GenBank/DDBJ whole genome shotgun (WGS) entry which is preliminary data.</text>
</comment>
<feature type="coiled-coil region" evidence="5">
    <location>
        <begin position="183"/>
        <end position="217"/>
    </location>
</feature>
<dbReference type="GO" id="GO:0030544">
    <property type="term" value="F:Hsp70 protein binding"/>
    <property type="evidence" value="ECO:0007669"/>
    <property type="project" value="TreeGrafter"/>
</dbReference>
<dbReference type="EMBL" id="BTFZ01000010">
    <property type="protein sequence ID" value="GMM35672.1"/>
    <property type="molecule type" value="Genomic_DNA"/>
</dbReference>
<feature type="domain" description="Cns1/TTC4 wheel" evidence="7">
    <location>
        <begin position="244"/>
        <end position="357"/>
    </location>
</feature>
<keyword evidence="5" id="KW-0175">Coiled coil</keyword>
<dbReference type="PROSITE" id="PS50005">
    <property type="entry name" value="TPR"/>
    <property type="match status" value="1"/>
</dbReference>
<dbReference type="GO" id="GO:0051879">
    <property type="term" value="F:Hsp90 protein binding"/>
    <property type="evidence" value="ECO:0007669"/>
    <property type="project" value="InterPro"/>
</dbReference>
<evidence type="ECO:0000259" key="7">
    <source>
        <dbReference type="Pfam" id="PF18972"/>
    </source>
</evidence>
<dbReference type="GO" id="GO:0005829">
    <property type="term" value="C:cytosol"/>
    <property type="evidence" value="ECO:0007669"/>
    <property type="project" value="TreeGrafter"/>
</dbReference>
<protein>
    <submittedName>
        <fullName evidence="8">HSP70/90 family co-chaperone</fullName>
    </submittedName>
</protein>
<evidence type="ECO:0000313" key="8">
    <source>
        <dbReference type="EMBL" id="GMM35672.1"/>
    </source>
</evidence>
<reference evidence="8 9" key="1">
    <citation type="journal article" date="2023" name="Elife">
        <title>Identification of key yeast species and microbe-microbe interactions impacting larval growth of Drosophila in the wild.</title>
        <authorList>
            <person name="Mure A."/>
            <person name="Sugiura Y."/>
            <person name="Maeda R."/>
            <person name="Honda K."/>
            <person name="Sakurai N."/>
            <person name="Takahashi Y."/>
            <person name="Watada M."/>
            <person name="Katoh T."/>
            <person name="Gotoh A."/>
            <person name="Gotoh Y."/>
            <person name="Taniguchi I."/>
            <person name="Nakamura K."/>
            <person name="Hayashi T."/>
            <person name="Katayama T."/>
            <person name="Uemura T."/>
            <person name="Hattori Y."/>
        </authorList>
    </citation>
    <scope>NUCLEOTIDE SEQUENCE [LARGE SCALE GENOMIC DNA]</scope>
    <source>
        <strain evidence="8 9">SC-9</strain>
    </source>
</reference>
<dbReference type="Gene3D" id="1.25.40.10">
    <property type="entry name" value="Tetratricopeptide repeat domain"/>
    <property type="match status" value="1"/>
</dbReference>
<dbReference type="SUPFAM" id="SSF48452">
    <property type="entry name" value="TPR-like"/>
    <property type="match status" value="1"/>
</dbReference>
<feature type="repeat" description="TPR" evidence="4">
    <location>
        <begin position="150"/>
        <end position="183"/>
    </location>
</feature>
<comment type="similarity">
    <text evidence="3">Belongs to the TTC4 family.</text>
</comment>
<feature type="region of interest" description="Disordered" evidence="6">
    <location>
        <begin position="1"/>
        <end position="35"/>
    </location>
</feature>